<dbReference type="Pfam" id="PF04138">
    <property type="entry name" value="GtrA_DPMS_TM"/>
    <property type="match status" value="1"/>
</dbReference>
<evidence type="ECO:0000256" key="2">
    <source>
        <dbReference type="ARBA" id="ARBA00009399"/>
    </source>
</evidence>
<proteinExistence type="inferred from homology"/>
<reference evidence="8 9" key="1">
    <citation type="journal article" date="2023" name="Microorganisms">
        <title>Thiorhodovibrio frisius and Trv. litoralis spp. nov., Two Novel Members from a Clade of Fastidious Purple Sulfur Bacteria That Exhibit Unique Red-Shifted Light-Harvesting Capabilities.</title>
        <authorList>
            <person name="Methner A."/>
            <person name="Kuzyk S.B."/>
            <person name="Petersen J."/>
            <person name="Bauer S."/>
            <person name="Brinkmann H."/>
            <person name="Sichau K."/>
            <person name="Wanner G."/>
            <person name="Wolf J."/>
            <person name="Neumann-Schaal M."/>
            <person name="Henke P."/>
            <person name="Tank M."/>
            <person name="Sproer C."/>
            <person name="Bunk B."/>
            <person name="Overmann J."/>
        </authorList>
    </citation>
    <scope>NUCLEOTIDE SEQUENCE [LARGE SCALE GENOMIC DNA]</scope>
    <source>
        <strain evidence="8 9">DSM 6702</strain>
    </source>
</reference>
<sequence>MHGQFLRYVLSGSTALGVHLAVLAVLVEFFALNETLASGVGFLFAILVNYSIQHQWVFQASGQHGRHFPRYLLITFMTFALNLLLFWLAVNVLNFWYPIAQILTTGIIFMLNFFLNRQFTFKR</sequence>
<protein>
    <submittedName>
        <fullName evidence="8">GtrA-like protein</fullName>
    </submittedName>
</protein>
<dbReference type="InterPro" id="IPR051401">
    <property type="entry name" value="GtrA_CellWall_Glycosyl"/>
</dbReference>
<evidence type="ECO:0000256" key="5">
    <source>
        <dbReference type="ARBA" id="ARBA00023136"/>
    </source>
</evidence>
<feature type="transmembrane region" description="Helical" evidence="6">
    <location>
        <begin position="20"/>
        <end position="50"/>
    </location>
</feature>
<name>A0ABZ0S9I1_9GAMM</name>
<feature type="transmembrane region" description="Helical" evidence="6">
    <location>
        <begin position="71"/>
        <end position="89"/>
    </location>
</feature>
<keyword evidence="5 6" id="KW-0472">Membrane</keyword>
<dbReference type="EMBL" id="CP121472">
    <property type="protein sequence ID" value="WPL17691.1"/>
    <property type="molecule type" value="Genomic_DNA"/>
</dbReference>
<evidence type="ECO:0000256" key="3">
    <source>
        <dbReference type="ARBA" id="ARBA00022692"/>
    </source>
</evidence>
<comment type="similarity">
    <text evidence="2">Belongs to the GtrA family.</text>
</comment>
<feature type="domain" description="GtrA/DPMS transmembrane" evidence="7">
    <location>
        <begin position="7"/>
        <end position="121"/>
    </location>
</feature>
<evidence type="ECO:0000256" key="6">
    <source>
        <dbReference type="SAM" id="Phobius"/>
    </source>
</evidence>
<accession>A0ABZ0S9I1</accession>
<dbReference type="PANTHER" id="PTHR38459:SF1">
    <property type="entry name" value="PROPHAGE BACTOPRENOL-LINKED GLUCOSE TRANSLOCASE HOMOLOG"/>
    <property type="match status" value="1"/>
</dbReference>
<dbReference type="InterPro" id="IPR007267">
    <property type="entry name" value="GtrA_DPMS_TM"/>
</dbReference>
<evidence type="ECO:0000313" key="8">
    <source>
        <dbReference type="EMBL" id="WPL17691.1"/>
    </source>
</evidence>
<dbReference type="Proteomes" id="UP001432180">
    <property type="component" value="Chromosome"/>
</dbReference>
<keyword evidence="3 6" id="KW-0812">Transmembrane</keyword>
<keyword evidence="4 6" id="KW-1133">Transmembrane helix</keyword>
<evidence type="ECO:0000256" key="1">
    <source>
        <dbReference type="ARBA" id="ARBA00004141"/>
    </source>
</evidence>
<organism evidence="8 9">
    <name type="scientific">Thiorhodovibrio winogradskyi</name>
    <dbReference type="NCBI Taxonomy" id="77007"/>
    <lineage>
        <taxon>Bacteria</taxon>
        <taxon>Pseudomonadati</taxon>
        <taxon>Pseudomonadota</taxon>
        <taxon>Gammaproteobacteria</taxon>
        <taxon>Chromatiales</taxon>
        <taxon>Chromatiaceae</taxon>
        <taxon>Thiorhodovibrio</taxon>
    </lineage>
</organism>
<keyword evidence="9" id="KW-1185">Reference proteome</keyword>
<comment type="subcellular location">
    <subcellularLocation>
        <location evidence="1">Membrane</location>
        <topology evidence="1">Multi-pass membrane protein</topology>
    </subcellularLocation>
</comment>
<dbReference type="RefSeq" id="WP_328983501.1">
    <property type="nucleotide sequence ID" value="NZ_CP121472.1"/>
</dbReference>
<evidence type="ECO:0000259" key="7">
    <source>
        <dbReference type="Pfam" id="PF04138"/>
    </source>
</evidence>
<evidence type="ECO:0000313" key="9">
    <source>
        <dbReference type="Proteomes" id="UP001432180"/>
    </source>
</evidence>
<gene>
    <name evidence="8" type="ORF">Thiowin_02730</name>
</gene>
<evidence type="ECO:0000256" key="4">
    <source>
        <dbReference type="ARBA" id="ARBA00022989"/>
    </source>
</evidence>
<feature type="transmembrane region" description="Helical" evidence="6">
    <location>
        <begin position="95"/>
        <end position="115"/>
    </location>
</feature>
<dbReference type="PANTHER" id="PTHR38459">
    <property type="entry name" value="PROPHAGE BACTOPRENOL-LINKED GLUCOSE TRANSLOCASE HOMOLOG"/>
    <property type="match status" value="1"/>
</dbReference>